<dbReference type="Proteomes" id="UP001303115">
    <property type="component" value="Unassembled WGS sequence"/>
</dbReference>
<feature type="region of interest" description="Disordered" evidence="1">
    <location>
        <begin position="314"/>
        <end position="353"/>
    </location>
</feature>
<reference evidence="3" key="1">
    <citation type="journal article" date="2023" name="Mol. Phylogenet. Evol.">
        <title>Genome-scale phylogeny and comparative genomics of the fungal order Sordariales.</title>
        <authorList>
            <person name="Hensen N."/>
            <person name="Bonometti L."/>
            <person name="Westerberg I."/>
            <person name="Brannstrom I.O."/>
            <person name="Guillou S."/>
            <person name="Cros-Aarteil S."/>
            <person name="Calhoun S."/>
            <person name="Haridas S."/>
            <person name="Kuo A."/>
            <person name="Mondo S."/>
            <person name="Pangilinan J."/>
            <person name="Riley R."/>
            <person name="LaButti K."/>
            <person name="Andreopoulos B."/>
            <person name="Lipzen A."/>
            <person name="Chen C."/>
            <person name="Yan M."/>
            <person name="Daum C."/>
            <person name="Ng V."/>
            <person name="Clum A."/>
            <person name="Steindorff A."/>
            <person name="Ohm R.A."/>
            <person name="Martin F."/>
            <person name="Silar P."/>
            <person name="Natvig D.O."/>
            <person name="Lalanne C."/>
            <person name="Gautier V."/>
            <person name="Ament-Velasquez S.L."/>
            <person name="Kruys A."/>
            <person name="Hutchinson M.I."/>
            <person name="Powell A.J."/>
            <person name="Barry K."/>
            <person name="Miller A.N."/>
            <person name="Grigoriev I.V."/>
            <person name="Debuchy R."/>
            <person name="Gladieux P."/>
            <person name="Hiltunen Thoren M."/>
            <person name="Johannesson H."/>
        </authorList>
    </citation>
    <scope>NUCLEOTIDE SEQUENCE [LARGE SCALE GENOMIC DNA]</scope>
    <source>
        <strain evidence="3">CBS 284.82</strain>
    </source>
</reference>
<organism evidence="2 3">
    <name type="scientific">Parachaetomium inaequale</name>
    <dbReference type="NCBI Taxonomy" id="2588326"/>
    <lineage>
        <taxon>Eukaryota</taxon>
        <taxon>Fungi</taxon>
        <taxon>Dikarya</taxon>
        <taxon>Ascomycota</taxon>
        <taxon>Pezizomycotina</taxon>
        <taxon>Sordariomycetes</taxon>
        <taxon>Sordariomycetidae</taxon>
        <taxon>Sordariales</taxon>
        <taxon>Chaetomiaceae</taxon>
        <taxon>Parachaetomium</taxon>
    </lineage>
</organism>
<proteinExistence type="predicted"/>
<keyword evidence="3" id="KW-1185">Reference proteome</keyword>
<dbReference type="AlphaFoldDB" id="A0AAN6P6N6"/>
<comment type="caution">
    <text evidence="2">The sequence shown here is derived from an EMBL/GenBank/DDBJ whole genome shotgun (WGS) entry which is preliminary data.</text>
</comment>
<feature type="compositionally biased region" description="Basic residues" evidence="1">
    <location>
        <begin position="321"/>
        <end position="334"/>
    </location>
</feature>
<protein>
    <submittedName>
        <fullName evidence="2">Uncharacterized protein</fullName>
    </submittedName>
</protein>
<evidence type="ECO:0000256" key="1">
    <source>
        <dbReference type="SAM" id="MobiDB-lite"/>
    </source>
</evidence>
<accession>A0AAN6P6N6</accession>
<name>A0AAN6P6N6_9PEZI</name>
<feature type="region of interest" description="Disordered" evidence="1">
    <location>
        <begin position="392"/>
        <end position="426"/>
    </location>
</feature>
<sequence length="426" mass="48168">MDELNDADTFAKTTHREYQEYIEKFWRPRLAVRYNRIREGYFSAIDTYMEDGMASMAELSASIQAEENEHRAERLCREMVFGRKALAQKLARDGIQHFRDKFGIDIPAVLNNVDNPIVIDSDADEVESNAGLDDDEEAADQDRAGGGSHSLSSPNSSQRKRTRNDRPNVLPPRRKRNRPNCLRPPDPVYDFSSVEAEDIRDSTGVRRIRAHDVEGQDFIFPYPAIGPGYFVVRCDRGKFRHQFQQDPLSLFRGRHIMVNHFNRKAPKPPCHERDEAKEYAAEELVRLFGYRVVDEEDNDVDSDWVERSNERLARTVDREKKKNKKNQAKGKQKAPMRPGRAPCSSRKGIPDHALPAWSSSRAVLAATESGAAGPSNTRGLVPVADMDPAGLWAAQQADVGDVNLGRQEEDGDMPPTRVESDIIPAE</sequence>
<dbReference type="EMBL" id="MU854586">
    <property type="protein sequence ID" value="KAK4032664.1"/>
    <property type="molecule type" value="Genomic_DNA"/>
</dbReference>
<evidence type="ECO:0000313" key="2">
    <source>
        <dbReference type="EMBL" id="KAK4032664.1"/>
    </source>
</evidence>
<evidence type="ECO:0000313" key="3">
    <source>
        <dbReference type="Proteomes" id="UP001303115"/>
    </source>
</evidence>
<gene>
    <name evidence="2" type="ORF">C8A01DRAFT_40895</name>
</gene>
<feature type="compositionally biased region" description="Acidic residues" evidence="1">
    <location>
        <begin position="126"/>
        <end position="139"/>
    </location>
</feature>
<feature type="region of interest" description="Disordered" evidence="1">
    <location>
        <begin position="126"/>
        <end position="189"/>
    </location>
</feature>